<dbReference type="GeneID" id="111252538"/>
<dbReference type="Proteomes" id="UP000594260">
    <property type="component" value="Unplaced"/>
</dbReference>
<keyword evidence="4" id="KW-1185">Reference proteome</keyword>
<dbReference type="OMA" id="WMNSEYG"/>
<dbReference type="OrthoDB" id="7457040at2759"/>
<dbReference type="GO" id="GO:0052689">
    <property type="term" value="F:carboxylic ester hydrolase activity"/>
    <property type="evidence" value="ECO:0007669"/>
    <property type="project" value="TreeGrafter"/>
</dbReference>
<dbReference type="InterPro" id="IPR029058">
    <property type="entry name" value="AB_hydrolase_fold"/>
</dbReference>
<dbReference type="KEGG" id="vde:111252538"/>
<dbReference type="GO" id="GO:0005811">
    <property type="term" value="C:lipid droplet"/>
    <property type="evidence" value="ECO:0007669"/>
    <property type="project" value="TreeGrafter"/>
</dbReference>
<feature type="domain" description="AB hydrolase-1" evidence="2">
    <location>
        <begin position="104"/>
        <end position="226"/>
    </location>
</feature>
<accession>A0A7M7KK78</accession>
<dbReference type="GO" id="GO:0005739">
    <property type="term" value="C:mitochondrion"/>
    <property type="evidence" value="ECO:0007669"/>
    <property type="project" value="TreeGrafter"/>
</dbReference>
<evidence type="ECO:0000313" key="4">
    <source>
        <dbReference type="Proteomes" id="UP000594260"/>
    </source>
</evidence>
<dbReference type="PRINTS" id="PR00111">
    <property type="entry name" value="ABHYDROLASE"/>
</dbReference>
<dbReference type="InParanoid" id="A0A7M7KK78"/>
<protein>
    <recommendedName>
        <fullName evidence="2">AB hydrolase-1 domain-containing protein</fullName>
    </recommendedName>
</protein>
<comment type="similarity">
    <text evidence="1">Belongs to the peptidase S33 family. ABHD4/ABHD5 subfamily.</text>
</comment>
<evidence type="ECO:0000256" key="1">
    <source>
        <dbReference type="ARBA" id="ARBA00038097"/>
    </source>
</evidence>
<dbReference type="InterPro" id="IPR000073">
    <property type="entry name" value="AB_hydrolase_1"/>
</dbReference>
<dbReference type="EnsemblMetazoa" id="XM_022810654">
    <property type="protein sequence ID" value="XP_022666389"/>
    <property type="gene ID" value="LOC111252538"/>
</dbReference>
<dbReference type="Gene3D" id="3.40.50.1820">
    <property type="entry name" value="alpha/beta hydrolase"/>
    <property type="match status" value="1"/>
</dbReference>
<dbReference type="PANTHER" id="PTHR42886">
    <property type="entry name" value="RE40534P-RELATED"/>
    <property type="match status" value="1"/>
</dbReference>
<dbReference type="GO" id="GO:0055088">
    <property type="term" value="P:lipid homeostasis"/>
    <property type="evidence" value="ECO:0007669"/>
    <property type="project" value="TreeGrafter"/>
</dbReference>
<dbReference type="AlphaFoldDB" id="A0A7M7KK78"/>
<name>A0A7M7KK78_VARDE</name>
<dbReference type="GO" id="GO:0006654">
    <property type="term" value="P:phosphatidic acid biosynthetic process"/>
    <property type="evidence" value="ECO:0007669"/>
    <property type="project" value="TreeGrafter"/>
</dbReference>
<dbReference type="RefSeq" id="XP_022666389.1">
    <property type="nucleotide sequence ID" value="XM_022810654.1"/>
</dbReference>
<dbReference type="SUPFAM" id="SSF53474">
    <property type="entry name" value="alpha/beta-Hydrolases"/>
    <property type="match status" value="1"/>
</dbReference>
<proteinExistence type="inferred from homology"/>
<dbReference type="PANTHER" id="PTHR42886:SF29">
    <property type="entry name" value="PUMMELIG, ISOFORM A"/>
    <property type="match status" value="1"/>
</dbReference>
<evidence type="ECO:0000313" key="3">
    <source>
        <dbReference type="EnsemblMetazoa" id="XP_022666389"/>
    </source>
</evidence>
<sequence length="399" mass="45959">METFLDDLQESWRKEKREQCVLRIVCSALEFLFDAIFFPVLKKLRWIPTSSKRLALAERRLMSYMKKPYESWFEDIGRIGDSADTCRIYTIKVASDDPQSQTLPLVLIHGLACGGPMWILNFEELSRRRDVYAIDLLGFGRSSRPDLSGDAWIAEMQMVYAIEEWRRCVGLERFVLVGHSLGGFLSSSYAIRHPSRVAHLILEDPWGFPEFRPDRPLGKRMPTWAKLVQSSLNHMNALASVRMAGPLGPKIMQISLAAAAEQYFGGFVTDRTVIPNYVYHCNVRKPSGEALFKNLSVHFGWTKYPMVYRLSHLDNQVPITFIYGSLTFITKKPAFRIREERKGCYVDIQVVKESGHNVHMEKACEFNVKVTAVCEMADQEEQHFSGERNHFEVNVDYRL</sequence>
<organism evidence="3 4">
    <name type="scientific">Varroa destructor</name>
    <name type="common">Honeybee mite</name>
    <dbReference type="NCBI Taxonomy" id="109461"/>
    <lineage>
        <taxon>Eukaryota</taxon>
        <taxon>Metazoa</taxon>
        <taxon>Ecdysozoa</taxon>
        <taxon>Arthropoda</taxon>
        <taxon>Chelicerata</taxon>
        <taxon>Arachnida</taxon>
        <taxon>Acari</taxon>
        <taxon>Parasitiformes</taxon>
        <taxon>Mesostigmata</taxon>
        <taxon>Gamasina</taxon>
        <taxon>Dermanyssoidea</taxon>
        <taxon>Varroidae</taxon>
        <taxon>Varroa</taxon>
    </lineage>
</organism>
<reference evidence="3" key="1">
    <citation type="submission" date="2021-01" db="UniProtKB">
        <authorList>
            <consortium name="EnsemblMetazoa"/>
        </authorList>
    </citation>
    <scope>IDENTIFICATION</scope>
</reference>
<dbReference type="GO" id="GO:0042171">
    <property type="term" value="F:lysophosphatidic acid acyltransferase activity"/>
    <property type="evidence" value="ECO:0007669"/>
    <property type="project" value="TreeGrafter"/>
</dbReference>
<dbReference type="Pfam" id="PF00561">
    <property type="entry name" value="Abhydrolase_1"/>
    <property type="match status" value="1"/>
</dbReference>
<evidence type="ECO:0000259" key="2">
    <source>
        <dbReference type="Pfam" id="PF00561"/>
    </source>
</evidence>